<sequence>MNDNLRAAAQQGRIDLLYAEIEADPYVLDNIDSIPFVETPLHLAASVGQISFATEIMRLKPSFAQKLNPQGLSPIHLALQNRHYGMVHRFVDINKELIRVKESRQFLALEFLVRWLHCNCDIAEDLEKSTLNCKDKDGNTVLHNLVDLDNPDPKIVKLLLRNKIDLNAKNLYRSTALDILQSRNQDVNNNIRQILVSAGARHGVSVVYITLAESLLPPKVDDLEVLAIRAVRTVKNLSDSKRNGLRAAAALVGTMSFQASLSPPGGVFQIGSENGRLMHDIYRNSTVTDTILYAGKLFQPGRLIKYLRKNSEMKSRYSKGN</sequence>
<accession>A0ACB9KIM7</accession>
<evidence type="ECO:0000313" key="2">
    <source>
        <dbReference type="Proteomes" id="UP000828941"/>
    </source>
</evidence>
<keyword evidence="2" id="KW-1185">Reference proteome</keyword>
<comment type="caution">
    <text evidence="1">The sequence shown here is derived from an EMBL/GenBank/DDBJ whole genome shotgun (WGS) entry which is preliminary data.</text>
</comment>
<name>A0ACB9KIM7_BAUVA</name>
<proteinExistence type="predicted"/>
<protein>
    <submittedName>
        <fullName evidence="1">Uncharacterized protein</fullName>
    </submittedName>
</protein>
<organism evidence="1 2">
    <name type="scientific">Bauhinia variegata</name>
    <name type="common">Purple orchid tree</name>
    <name type="synonym">Phanera variegata</name>
    <dbReference type="NCBI Taxonomy" id="167791"/>
    <lineage>
        <taxon>Eukaryota</taxon>
        <taxon>Viridiplantae</taxon>
        <taxon>Streptophyta</taxon>
        <taxon>Embryophyta</taxon>
        <taxon>Tracheophyta</taxon>
        <taxon>Spermatophyta</taxon>
        <taxon>Magnoliopsida</taxon>
        <taxon>eudicotyledons</taxon>
        <taxon>Gunneridae</taxon>
        <taxon>Pentapetalae</taxon>
        <taxon>rosids</taxon>
        <taxon>fabids</taxon>
        <taxon>Fabales</taxon>
        <taxon>Fabaceae</taxon>
        <taxon>Cercidoideae</taxon>
        <taxon>Cercideae</taxon>
        <taxon>Bauhiniinae</taxon>
        <taxon>Bauhinia</taxon>
    </lineage>
</organism>
<gene>
    <name evidence="1" type="ORF">L6164_036961</name>
</gene>
<dbReference type="Proteomes" id="UP000828941">
    <property type="component" value="Chromosome 14"/>
</dbReference>
<dbReference type="EMBL" id="CM039439">
    <property type="protein sequence ID" value="KAI4297053.1"/>
    <property type="molecule type" value="Genomic_DNA"/>
</dbReference>
<reference evidence="1 2" key="1">
    <citation type="journal article" date="2022" name="DNA Res.">
        <title>Chromosomal-level genome assembly of the orchid tree Bauhinia variegata (Leguminosae; Cercidoideae) supports the allotetraploid origin hypothesis of Bauhinia.</title>
        <authorList>
            <person name="Zhong Y."/>
            <person name="Chen Y."/>
            <person name="Zheng D."/>
            <person name="Pang J."/>
            <person name="Liu Y."/>
            <person name="Luo S."/>
            <person name="Meng S."/>
            <person name="Qian L."/>
            <person name="Wei D."/>
            <person name="Dai S."/>
            <person name="Zhou R."/>
        </authorList>
    </citation>
    <scope>NUCLEOTIDE SEQUENCE [LARGE SCALE GENOMIC DNA]</scope>
    <source>
        <strain evidence="1">BV-YZ2020</strain>
    </source>
</reference>
<evidence type="ECO:0000313" key="1">
    <source>
        <dbReference type="EMBL" id="KAI4297053.1"/>
    </source>
</evidence>